<gene>
    <name evidence="3" type="ORF">GPECTOR_48g450</name>
</gene>
<dbReference type="OrthoDB" id="561074at2759"/>
<accession>A0A150G844</accession>
<feature type="region of interest" description="Disordered" evidence="1">
    <location>
        <begin position="187"/>
        <end position="268"/>
    </location>
</feature>
<organism evidence="3 4">
    <name type="scientific">Gonium pectorale</name>
    <name type="common">Green alga</name>
    <dbReference type="NCBI Taxonomy" id="33097"/>
    <lineage>
        <taxon>Eukaryota</taxon>
        <taxon>Viridiplantae</taxon>
        <taxon>Chlorophyta</taxon>
        <taxon>core chlorophytes</taxon>
        <taxon>Chlorophyceae</taxon>
        <taxon>CS clade</taxon>
        <taxon>Chlamydomonadales</taxon>
        <taxon>Volvocaceae</taxon>
        <taxon>Gonium</taxon>
    </lineage>
</organism>
<dbReference type="Proteomes" id="UP000075714">
    <property type="component" value="Unassembled WGS sequence"/>
</dbReference>
<protein>
    <submittedName>
        <fullName evidence="3">Uncharacterized protein</fullName>
    </submittedName>
</protein>
<evidence type="ECO:0000313" key="3">
    <source>
        <dbReference type="EMBL" id="KXZ46017.1"/>
    </source>
</evidence>
<evidence type="ECO:0000256" key="2">
    <source>
        <dbReference type="SAM" id="Phobius"/>
    </source>
</evidence>
<dbReference type="AlphaFoldDB" id="A0A150G844"/>
<keyword evidence="4" id="KW-1185">Reference proteome</keyword>
<feature type="transmembrane region" description="Helical" evidence="2">
    <location>
        <begin position="118"/>
        <end position="138"/>
    </location>
</feature>
<feature type="compositionally biased region" description="Basic and acidic residues" evidence="1">
    <location>
        <begin position="257"/>
        <end position="268"/>
    </location>
</feature>
<keyword evidence="2" id="KW-1133">Transmembrane helix</keyword>
<dbReference type="EMBL" id="LSYV01000049">
    <property type="protein sequence ID" value="KXZ46017.1"/>
    <property type="molecule type" value="Genomic_DNA"/>
</dbReference>
<comment type="caution">
    <text evidence="3">The sequence shown here is derived from an EMBL/GenBank/DDBJ whole genome shotgun (WGS) entry which is preliminary data.</text>
</comment>
<sequence>MQEPTPDDEDAKKVREVADILIRHMFESKDTYRQFFEGDSNSAATALFAIYVTYVYLNSVDTVMDVVLNGVGIVFVLSIDDLFGDKLLTVATDASSDEIVEIYHSNELQRLGMVLQSICWIVNIGLVGMAFFCVVLILDWKHNWLTATVFAISLISVPMVNSPSTIELWEGSKERYKVARELYKFPKEQWTKRSPPPSMRSDEAGGGAAGTSDGRQQADARTGADGTPAGDDSTSASQETREDDPPAAESAGANGDSAHRRTQEPRLE</sequence>
<proteinExistence type="predicted"/>
<name>A0A150G844_GONPE</name>
<reference evidence="4" key="1">
    <citation type="journal article" date="2016" name="Nat. Commun.">
        <title>The Gonium pectorale genome demonstrates co-option of cell cycle regulation during the evolution of multicellularity.</title>
        <authorList>
            <person name="Hanschen E.R."/>
            <person name="Marriage T.N."/>
            <person name="Ferris P.J."/>
            <person name="Hamaji T."/>
            <person name="Toyoda A."/>
            <person name="Fujiyama A."/>
            <person name="Neme R."/>
            <person name="Noguchi H."/>
            <person name="Minakuchi Y."/>
            <person name="Suzuki M."/>
            <person name="Kawai-Toyooka H."/>
            <person name="Smith D.R."/>
            <person name="Sparks H."/>
            <person name="Anderson J."/>
            <person name="Bakaric R."/>
            <person name="Luria V."/>
            <person name="Karger A."/>
            <person name="Kirschner M.W."/>
            <person name="Durand P.M."/>
            <person name="Michod R.E."/>
            <person name="Nozaki H."/>
            <person name="Olson B.J."/>
        </authorList>
    </citation>
    <scope>NUCLEOTIDE SEQUENCE [LARGE SCALE GENOMIC DNA]</scope>
    <source>
        <strain evidence="4">NIES-2863</strain>
    </source>
</reference>
<keyword evidence="2" id="KW-0472">Membrane</keyword>
<evidence type="ECO:0000313" key="4">
    <source>
        <dbReference type="Proteomes" id="UP000075714"/>
    </source>
</evidence>
<evidence type="ECO:0000256" key="1">
    <source>
        <dbReference type="SAM" id="MobiDB-lite"/>
    </source>
</evidence>
<keyword evidence="2" id="KW-0812">Transmembrane</keyword>